<dbReference type="CDD" id="cd00081">
    <property type="entry name" value="Hint"/>
    <property type="match status" value="1"/>
</dbReference>
<dbReference type="InterPro" id="IPR050708">
    <property type="entry name" value="T6SS_VgrG/RHS"/>
</dbReference>
<dbReference type="InterPro" id="IPR003587">
    <property type="entry name" value="Hint_dom_N"/>
</dbReference>
<keyword evidence="1" id="KW-0677">Repeat</keyword>
<dbReference type="Pfam" id="PF07591">
    <property type="entry name" value="PT-HINT"/>
    <property type="match status" value="1"/>
</dbReference>
<dbReference type="InterPro" id="IPR056823">
    <property type="entry name" value="TEN-like_YD-shell"/>
</dbReference>
<dbReference type="Pfam" id="PF15648">
    <property type="entry name" value="Tox-REase-5"/>
    <property type="match status" value="1"/>
</dbReference>
<dbReference type="EMBL" id="CP051627">
    <property type="protein sequence ID" value="UPT20656.1"/>
    <property type="molecule type" value="Genomic_DNA"/>
</dbReference>
<dbReference type="InterPro" id="IPR006530">
    <property type="entry name" value="YD"/>
</dbReference>
<dbReference type="NCBIfam" id="TIGR01643">
    <property type="entry name" value="YD_repeat_2x"/>
    <property type="match status" value="2"/>
</dbReference>
<dbReference type="Pfam" id="PF25023">
    <property type="entry name" value="TEN_YD-shell"/>
    <property type="match status" value="1"/>
</dbReference>
<dbReference type="NCBIfam" id="TIGR03696">
    <property type="entry name" value="Rhs_assc_core"/>
    <property type="match status" value="1"/>
</dbReference>
<keyword evidence="5" id="KW-1185">Reference proteome</keyword>
<evidence type="ECO:0000256" key="2">
    <source>
        <dbReference type="SAM" id="MobiDB-lite"/>
    </source>
</evidence>
<protein>
    <submittedName>
        <fullName evidence="4">Type IV secretion protein Rhs</fullName>
    </submittedName>
</protein>
<dbReference type="Proteomes" id="UP000832041">
    <property type="component" value="Chromosome"/>
</dbReference>
<gene>
    <name evidence="4" type="ORF">FOF52_06485</name>
</gene>
<feature type="region of interest" description="Disordered" evidence="2">
    <location>
        <begin position="129"/>
        <end position="208"/>
    </location>
</feature>
<accession>A0ABY4KZ09</accession>
<feature type="compositionally biased region" description="Acidic residues" evidence="2">
    <location>
        <begin position="187"/>
        <end position="205"/>
    </location>
</feature>
<dbReference type="Gene3D" id="2.180.10.10">
    <property type="entry name" value="RHS repeat-associated core"/>
    <property type="match status" value="2"/>
</dbReference>
<dbReference type="InterPro" id="IPR031325">
    <property type="entry name" value="RHS_repeat"/>
</dbReference>
<feature type="region of interest" description="Disordered" evidence="2">
    <location>
        <begin position="2135"/>
        <end position="2156"/>
    </location>
</feature>
<dbReference type="SUPFAM" id="SSF51294">
    <property type="entry name" value="Hedgehog/intein (Hint) domain"/>
    <property type="match status" value="1"/>
</dbReference>
<proteinExistence type="predicted"/>
<name>A0ABY4KZ09_THEAE</name>
<evidence type="ECO:0000313" key="5">
    <source>
        <dbReference type="Proteomes" id="UP000832041"/>
    </source>
</evidence>
<evidence type="ECO:0000259" key="3">
    <source>
        <dbReference type="SMART" id="SM00306"/>
    </source>
</evidence>
<dbReference type="InterPro" id="IPR036844">
    <property type="entry name" value="Hint_dom_sf"/>
</dbReference>
<feature type="region of interest" description="Disordered" evidence="2">
    <location>
        <begin position="869"/>
        <end position="890"/>
    </location>
</feature>
<organism evidence="4 5">
    <name type="scientific">Thermobifida alba</name>
    <name type="common">Thermomonospora alba</name>
    <dbReference type="NCBI Taxonomy" id="53522"/>
    <lineage>
        <taxon>Bacteria</taxon>
        <taxon>Bacillati</taxon>
        <taxon>Actinomycetota</taxon>
        <taxon>Actinomycetes</taxon>
        <taxon>Streptosporangiales</taxon>
        <taxon>Nocardiopsidaceae</taxon>
        <taxon>Thermobifida</taxon>
    </lineage>
</organism>
<feature type="compositionally biased region" description="Pro residues" evidence="2">
    <location>
        <begin position="153"/>
        <end position="171"/>
    </location>
</feature>
<reference evidence="4 5" key="1">
    <citation type="submission" date="2020-04" db="EMBL/GenBank/DDBJ databases">
        <title>Thermobifida alba genome sequencing and assembly.</title>
        <authorList>
            <person name="Luzics S."/>
            <person name="Horvath B."/>
            <person name="Nagy I."/>
            <person name="Toth A."/>
            <person name="Nagy I."/>
            <person name="Kukolya J."/>
        </authorList>
    </citation>
    <scope>NUCLEOTIDE SEQUENCE [LARGE SCALE GENOMIC DNA]</scope>
    <source>
        <strain evidence="4 5">DSM 43795</strain>
    </source>
</reference>
<dbReference type="InterPro" id="IPR022385">
    <property type="entry name" value="Rhs_assc_core"/>
</dbReference>
<dbReference type="PANTHER" id="PTHR32305:SF17">
    <property type="entry name" value="TRNA NUCLEASE WAPA"/>
    <property type="match status" value="1"/>
</dbReference>
<dbReference type="SMART" id="SM00306">
    <property type="entry name" value="HintN"/>
    <property type="match status" value="1"/>
</dbReference>
<dbReference type="Gene3D" id="2.170.16.10">
    <property type="entry name" value="Hedgehog/Intein (Hint) domain"/>
    <property type="match status" value="1"/>
</dbReference>
<dbReference type="RefSeq" id="WP_248592934.1">
    <property type="nucleotide sequence ID" value="NZ_BAABEB010000012.1"/>
</dbReference>
<feature type="domain" description="Hint" evidence="3">
    <location>
        <begin position="2073"/>
        <end position="2192"/>
    </location>
</feature>
<dbReference type="PANTHER" id="PTHR32305">
    <property type="match status" value="1"/>
</dbReference>
<sequence>MSESASSPAQPRRTPVRSLLSFLLSLVMLTGMLVAVPASAIARNPRPDVQDDIPVEGYDFVAAGNAEPSQTAEAAVTDLGTADWPEPDTVEIDLAAPTQARANLLAEPEEGETVTLAPVDEEVFEEWVSPLPQDNPDSRAEANEGGDTQNTPAPSPSATPEPTPSSSPEPTPQNTESAEETDKPEQTESDTEEDTDEPEADSEEPEPVRSAAVEILDQQVAEDAGITGLLMRVKRTDGADTTGPVQIGVDYSDFAPAFGADYASRLRLVALDDCVLDASVPECAPQIELDSTNNTQAMTLSAVAPASAGSGTLLAAAPDSEGETGDYKATELNAASSWDVGLQTGDFNWSYPITVPKTAGDLAPTIGLGYSSGSVDGRTASSNSQTSWIGEGFSYTSGYIERRYKPCADDGQATGSKTGDQCWSRHNATLSLNGKGGELILDSDGTWRLRSDDGTRIERLTGANNGDNDGEYWKVTTTDGTQYFFGRNRLPGWSSGDPETQSAWTVPVYGNNSGEPCHGSTFANSWCQQAWRWNLDYVVDVHGNVITYWYEKERNHYGRNLTTTATPYDRGGYLKRIDYGLRSDDVYATAPARVNFTVSERCIPTDSFDCAPAKLTKANASHWPDVPFDQNCDAGTQCTSQHSPTFWTRKKLDKITTQVHNGTSYTDVDSWTLEHAFPAPGDGTTPALWLESITHTGHVGGTATSPKVRLEGTALENRVDGLADGLAPMLKYRITSVYTESGGQIDVSYSEPECTRGSTPQPHSNTKRCYPVRWTPEGEPEMVDWFHKYVVTQVAEIDLVTDQPDMVTTYEYLGGGAWRYEEADGFTKDKYRTWSDWRGYERVREISGAPGEQRSEVEHVFFRGMHGDKQPSGTRSVTITDSEGQTHTDHDELNGVTLEEIVRNGVGGEVVTKTISIPWRKKTGERTYSWGTVSSYLVDTASEREYTALHGGGWRQTRVDTVYDDYGFPIQIHNHGDVADPDDDECTRTTYVRNMGAWLLDAITREETVAVACSQTPERPADVIRDGRTFYDNQAYGTAPVRGLATRTERLADYDNGEPVYELVKETSYDSYGRQTETTDAAGHTTETAYTSTVPGGAPTVVTDTNALGHTATQYFDPARSTLIATVDANNNRNDLVYDPLGRLTEVWLADRNKTTQSPNLKFEYHIRNDAPTTVVAQTLRNDDQSYTTTYTLYDAFLRERQVQTPAVGGGRLVTDTFHDSRGLVVKEREPYYNTEDPSGTLLVVNNDDDIPRQTETVYDGAERPTDVLHVSRGEEQWRTTTEYRGDRTLTTPPEGETATTAITDAKDRIVELRQHEGPTPTGAFDATTYTYAKNGELATVTDPAGNVWENVYDLRGRKVESTDPDTGTTTYTYDALDRLATQTDARGETLAYTYDALGRKTGLFDDSPQGTRRAEWVYDTKAKGQLTSSTRYIDGNAYTTAVLAYDKMYRPLTEVITIPASEGALAGNYRYIYSYNPDGTLKSMAFPAAGELSAEPVIFGYNELGMPTTVKGRSTYVAETIYSKTGNLLQRTFAAGSNADQTWITRAFDIATNRMASTSVVHEVGYGSLLEQHYTYDDAGNILRISDTPTSTGLPSDTQCFAYDHLRRLIEAWTPGTHDATACGTAPDVNSLGGAAPYWHSYTYDAVGNRLSETKHSASGDTVRTYTHPAAGQPQPHTLTQVEQTGPTGTQLEQYGYDEAGNMTSRLTPNYDQELEWDSEGHLVRVVENGAETEFRYNADGQRLIRETPQDTTLYLPGMEVRLDKIALLSEATRYYDHAGETVALRQDDETPHWLFSDHHGTGELSIDGQSGQTVQRRFTAFGSIRGSTGQWVDEKGFVGGTIDETTGLVQLGARAYDSAIGRFVSIDPVIDFTDPQQVHGYVYANNNPVSFSDPDGLKLVKKYKSPAIFTKVKVTQGVAGSSVGRRLPPRPTFQQAVHTGLRRTNTVMNRIPFYPQFRDANAGAMVALYESSLISLAADPAMEYFTGMSMSESLRIFGVNKDSGWYKAGYIQSFVGTLITPGGWGSAGAKAASLGGRAMSGLKGFGSAVANGARSAGSAIRSGVNRLFGKCNSFVPGTRVLMADGTSKPIENVKVGDQVLATDPETGEQIARTVLATIVGVGAKTLVEITVDTTTEKPAGDEDSGNGAPGPTAAGDVIIATDGHPFWVPELGQWVDAIDLAPGMWLQTSAGTWVQITAIRAWTQAATAHNLTVQDLHTYHVLAGKTSVLAHNSSCWAGKGGPGVWGIVNEAMSARAAAYQTRVTGVPLGFGYIVNGVKFDGFRGGVLLDAKGPGYARFVQDGEFRSWYTGAKALLEQARRQVSAAGGVPINWLVAEADAANAMRNLFVGEGVSSRINILYKP</sequence>
<evidence type="ECO:0000313" key="4">
    <source>
        <dbReference type="EMBL" id="UPT20656.1"/>
    </source>
</evidence>
<feature type="compositionally biased region" description="Polar residues" evidence="2">
    <location>
        <begin position="871"/>
        <end position="883"/>
    </location>
</feature>
<dbReference type="Pfam" id="PF05593">
    <property type="entry name" value="RHS_repeat"/>
    <property type="match status" value="1"/>
</dbReference>
<dbReference type="InterPro" id="IPR028904">
    <property type="entry name" value="Tox-REase-5_dom"/>
</dbReference>
<evidence type="ECO:0000256" key="1">
    <source>
        <dbReference type="ARBA" id="ARBA00022737"/>
    </source>
</evidence>